<dbReference type="InterPro" id="IPR005479">
    <property type="entry name" value="CPAse_ATP-bd"/>
</dbReference>
<evidence type="ECO:0000256" key="7">
    <source>
        <dbReference type="ARBA" id="ARBA00022840"/>
    </source>
</evidence>
<dbReference type="GO" id="GO:2001295">
    <property type="term" value="P:malonyl-CoA biosynthetic process"/>
    <property type="evidence" value="ECO:0007669"/>
    <property type="project" value="UniProtKB-UniPathway"/>
</dbReference>
<dbReference type="InterPro" id="IPR029045">
    <property type="entry name" value="ClpP/crotonase-like_dom_sf"/>
</dbReference>
<keyword evidence="6" id="KW-0276">Fatty acid metabolism</keyword>
<name>A0A835YMY6_9STRA</name>
<reference evidence="20" key="1">
    <citation type="submission" date="2021-02" db="EMBL/GenBank/DDBJ databases">
        <title>First Annotated Genome of the Yellow-green Alga Tribonema minus.</title>
        <authorList>
            <person name="Mahan K.M."/>
        </authorList>
    </citation>
    <scope>NUCLEOTIDE SEQUENCE</scope>
    <source>
        <strain evidence="20">UTEX B ZZ1240</strain>
    </source>
</reference>
<evidence type="ECO:0000259" key="17">
    <source>
        <dbReference type="PROSITE" id="PS50979"/>
    </source>
</evidence>
<dbReference type="Gene3D" id="3.30.1490.20">
    <property type="entry name" value="ATP-grasp fold, A domain"/>
    <property type="match status" value="1"/>
</dbReference>
<evidence type="ECO:0000259" key="18">
    <source>
        <dbReference type="PROSITE" id="PS50980"/>
    </source>
</evidence>
<gene>
    <name evidence="20" type="ORF">JKP88DRAFT_331621</name>
</gene>
<dbReference type="GO" id="GO:0016740">
    <property type="term" value="F:transferase activity"/>
    <property type="evidence" value="ECO:0007669"/>
    <property type="project" value="UniProtKB-KW"/>
</dbReference>
<keyword evidence="9" id="KW-0275">Fatty acid biosynthesis</keyword>
<feature type="domain" description="CoA carboxyltransferase N-terminal" evidence="18">
    <location>
        <begin position="1486"/>
        <end position="1857"/>
    </location>
</feature>
<comment type="catalytic activity">
    <reaction evidence="12">
        <text>hydrogencarbonate + acetyl-CoA + ATP = malonyl-CoA + ADP + phosphate + H(+)</text>
        <dbReference type="Rhea" id="RHEA:11308"/>
        <dbReference type="ChEBI" id="CHEBI:15378"/>
        <dbReference type="ChEBI" id="CHEBI:17544"/>
        <dbReference type="ChEBI" id="CHEBI:30616"/>
        <dbReference type="ChEBI" id="CHEBI:43474"/>
        <dbReference type="ChEBI" id="CHEBI:57288"/>
        <dbReference type="ChEBI" id="CHEBI:57384"/>
        <dbReference type="ChEBI" id="CHEBI:456216"/>
        <dbReference type="EC" id="6.4.1.2"/>
    </reaction>
</comment>
<dbReference type="Gene3D" id="2.40.50.100">
    <property type="match status" value="1"/>
</dbReference>
<dbReference type="InterPro" id="IPR013537">
    <property type="entry name" value="AcCoA_COase_cen"/>
</dbReference>
<dbReference type="Pfam" id="PF21385">
    <property type="entry name" value="ACCA_BT"/>
    <property type="match status" value="1"/>
</dbReference>
<evidence type="ECO:0000256" key="11">
    <source>
        <dbReference type="ARBA" id="ARBA00023268"/>
    </source>
</evidence>
<dbReference type="Gene3D" id="2.40.460.10">
    <property type="entry name" value="Biotin dependent carboxylase carboxyltransferase"/>
    <property type="match status" value="1"/>
</dbReference>
<protein>
    <submittedName>
        <fullName evidence="20">Carboxyl transferase domain-containing protein</fullName>
    </submittedName>
</protein>
<dbReference type="PROSITE" id="PS50975">
    <property type="entry name" value="ATP_GRASP"/>
    <property type="match status" value="1"/>
</dbReference>
<dbReference type="PROSITE" id="PS00866">
    <property type="entry name" value="CPSASE_1"/>
    <property type="match status" value="1"/>
</dbReference>
<dbReference type="Gene3D" id="3.90.1770.10">
    <property type="entry name" value="PreATP-grasp domain"/>
    <property type="match status" value="1"/>
</dbReference>
<dbReference type="OrthoDB" id="14612at2759"/>
<evidence type="ECO:0000256" key="8">
    <source>
        <dbReference type="ARBA" id="ARBA00023098"/>
    </source>
</evidence>
<dbReference type="InterPro" id="IPR016185">
    <property type="entry name" value="PreATP-grasp_dom_sf"/>
</dbReference>
<evidence type="ECO:0000256" key="15">
    <source>
        <dbReference type="SAM" id="MobiDB-lite"/>
    </source>
</evidence>
<dbReference type="FunFam" id="2.40.460.10:FF:000001">
    <property type="entry name" value="Acetyl-CoA carboxylase 1"/>
    <property type="match status" value="1"/>
</dbReference>
<comment type="caution">
    <text evidence="20">The sequence shown here is derived from an EMBL/GenBank/DDBJ whole genome shotgun (WGS) entry which is preliminary data.</text>
</comment>
<evidence type="ECO:0000256" key="6">
    <source>
        <dbReference type="ARBA" id="ARBA00022832"/>
    </source>
</evidence>
<evidence type="ECO:0000259" key="16">
    <source>
        <dbReference type="PROSITE" id="PS50975"/>
    </source>
</evidence>
<dbReference type="GO" id="GO:0006633">
    <property type="term" value="P:fatty acid biosynthetic process"/>
    <property type="evidence" value="ECO:0007669"/>
    <property type="project" value="UniProtKB-KW"/>
</dbReference>
<dbReference type="SUPFAM" id="SSF51246">
    <property type="entry name" value="Rudiment single hybrid motif"/>
    <property type="match status" value="1"/>
</dbReference>
<feature type="domain" description="CoA carboxyltransferase C-terminal" evidence="19">
    <location>
        <begin position="1863"/>
        <end position="2180"/>
    </location>
</feature>
<dbReference type="Proteomes" id="UP000664859">
    <property type="component" value="Unassembled WGS sequence"/>
</dbReference>
<dbReference type="Pfam" id="PF02785">
    <property type="entry name" value="Biotin_carb_C"/>
    <property type="match status" value="1"/>
</dbReference>
<dbReference type="SUPFAM" id="SSF52096">
    <property type="entry name" value="ClpP/crotonase"/>
    <property type="match status" value="2"/>
</dbReference>
<keyword evidence="4" id="KW-0436">Ligase</keyword>
<dbReference type="SUPFAM" id="SSF56059">
    <property type="entry name" value="Glutathione synthetase ATP-binding domain-like"/>
    <property type="match status" value="1"/>
</dbReference>
<dbReference type="GO" id="GO:0004075">
    <property type="term" value="F:biotin carboxylase activity"/>
    <property type="evidence" value="ECO:0007669"/>
    <property type="project" value="UniProtKB-EC"/>
</dbReference>
<dbReference type="PROSITE" id="PS50980">
    <property type="entry name" value="COA_CT_NTER"/>
    <property type="match status" value="1"/>
</dbReference>
<comment type="pathway">
    <text evidence="2">Lipid metabolism; malonyl-CoA biosynthesis; malonyl-CoA from acetyl-CoA: step 1/1.</text>
</comment>
<dbReference type="Gene3D" id="3.30.470.20">
    <property type="entry name" value="ATP-grasp fold, B domain"/>
    <property type="match status" value="1"/>
</dbReference>
<dbReference type="Pfam" id="PF00364">
    <property type="entry name" value="Biotin_lipoyl"/>
    <property type="match status" value="1"/>
</dbReference>
<feature type="domain" description="ATP-grasp" evidence="16">
    <location>
        <begin position="132"/>
        <end position="326"/>
    </location>
</feature>
<dbReference type="InterPro" id="IPR011053">
    <property type="entry name" value="Single_hybrid_motif"/>
</dbReference>
<dbReference type="InterPro" id="IPR011054">
    <property type="entry name" value="Rudment_hybrid_motif"/>
</dbReference>
<evidence type="ECO:0000256" key="2">
    <source>
        <dbReference type="ARBA" id="ARBA00004956"/>
    </source>
</evidence>
<organism evidence="20 21">
    <name type="scientific">Tribonema minus</name>
    <dbReference type="NCBI Taxonomy" id="303371"/>
    <lineage>
        <taxon>Eukaryota</taxon>
        <taxon>Sar</taxon>
        <taxon>Stramenopiles</taxon>
        <taxon>Ochrophyta</taxon>
        <taxon>PX clade</taxon>
        <taxon>Xanthophyceae</taxon>
        <taxon>Tribonematales</taxon>
        <taxon>Tribonemataceae</taxon>
        <taxon>Tribonema</taxon>
    </lineage>
</organism>
<dbReference type="PROSITE" id="PS00188">
    <property type="entry name" value="BIOTIN"/>
    <property type="match status" value="1"/>
</dbReference>
<dbReference type="GO" id="GO:0003989">
    <property type="term" value="F:acetyl-CoA carboxylase activity"/>
    <property type="evidence" value="ECO:0007669"/>
    <property type="project" value="UniProtKB-EC"/>
</dbReference>
<evidence type="ECO:0000313" key="21">
    <source>
        <dbReference type="Proteomes" id="UP000664859"/>
    </source>
</evidence>
<dbReference type="InterPro" id="IPR011764">
    <property type="entry name" value="Biotin_carboxylation_dom"/>
</dbReference>
<dbReference type="PROSITE" id="PS50989">
    <property type="entry name" value="COA_CT_CTER"/>
    <property type="match status" value="1"/>
</dbReference>
<feature type="domain" description="Biotin carboxylation" evidence="17">
    <location>
        <begin position="1"/>
        <end position="477"/>
    </location>
</feature>
<dbReference type="FunFam" id="2.40.50.100:FF:000005">
    <property type="entry name" value="Acetyl-CoA carboxylase 1"/>
    <property type="match status" value="1"/>
</dbReference>
<dbReference type="SUPFAM" id="SSF52440">
    <property type="entry name" value="PreATP-grasp domain"/>
    <property type="match status" value="1"/>
</dbReference>
<keyword evidence="21" id="KW-1185">Reference proteome</keyword>
<dbReference type="PANTHER" id="PTHR45728:SF3">
    <property type="entry name" value="ACETYL-COA CARBOXYLASE"/>
    <property type="match status" value="1"/>
</dbReference>
<keyword evidence="7 14" id="KW-0067">ATP-binding</keyword>
<dbReference type="Pfam" id="PF00289">
    <property type="entry name" value="Biotin_carb_N"/>
    <property type="match status" value="1"/>
</dbReference>
<dbReference type="Pfam" id="PF08326">
    <property type="entry name" value="ACC_central"/>
    <property type="match status" value="1"/>
</dbReference>
<dbReference type="Gene3D" id="3.90.226.10">
    <property type="entry name" value="2-enoyl-CoA Hydratase, Chain A, domain 1"/>
    <property type="match status" value="2"/>
</dbReference>
<evidence type="ECO:0000259" key="19">
    <source>
        <dbReference type="PROSITE" id="PS50989"/>
    </source>
</evidence>
<evidence type="ECO:0000256" key="1">
    <source>
        <dbReference type="ARBA" id="ARBA00001953"/>
    </source>
</evidence>
<dbReference type="InterPro" id="IPR005482">
    <property type="entry name" value="Biotin_COase_C"/>
</dbReference>
<dbReference type="PANTHER" id="PTHR45728">
    <property type="entry name" value="ACETYL-COA CARBOXYLASE, ISOFORM A"/>
    <property type="match status" value="1"/>
</dbReference>
<dbReference type="InterPro" id="IPR013815">
    <property type="entry name" value="ATP_grasp_subdomain_1"/>
</dbReference>
<dbReference type="GO" id="GO:0005524">
    <property type="term" value="F:ATP binding"/>
    <property type="evidence" value="ECO:0007669"/>
    <property type="project" value="UniProtKB-UniRule"/>
</dbReference>
<dbReference type="SUPFAM" id="SSF51230">
    <property type="entry name" value="Single hybrid motif"/>
    <property type="match status" value="1"/>
</dbReference>
<proteinExistence type="predicted"/>
<dbReference type="PROSITE" id="PS50979">
    <property type="entry name" value="BC"/>
    <property type="match status" value="1"/>
</dbReference>
<dbReference type="InterPro" id="IPR034733">
    <property type="entry name" value="AcCoA_carboxyl_beta"/>
</dbReference>
<dbReference type="CDD" id="cd06850">
    <property type="entry name" value="biotinyl_domain"/>
    <property type="match status" value="1"/>
</dbReference>
<dbReference type="InterPro" id="IPR000089">
    <property type="entry name" value="Biotin_lipoyl"/>
</dbReference>
<keyword evidence="8" id="KW-0443">Lipid metabolism</keyword>
<dbReference type="InterPro" id="IPR011763">
    <property type="entry name" value="COA_CT_C"/>
</dbReference>
<dbReference type="GO" id="GO:0046872">
    <property type="term" value="F:metal ion binding"/>
    <property type="evidence" value="ECO:0007669"/>
    <property type="project" value="InterPro"/>
</dbReference>
<keyword evidence="10" id="KW-0092">Biotin</keyword>
<evidence type="ECO:0000256" key="5">
    <source>
        <dbReference type="ARBA" id="ARBA00022741"/>
    </source>
</evidence>
<dbReference type="UniPathway" id="UPA00655">
    <property type="reaction ID" value="UER00711"/>
</dbReference>
<evidence type="ECO:0000256" key="12">
    <source>
        <dbReference type="ARBA" id="ARBA00048065"/>
    </source>
</evidence>
<evidence type="ECO:0000256" key="14">
    <source>
        <dbReference type="PROSITE-ProRule" id="PRU00409"/>
    </source>
</evidence>
<dbReference type="FunFam" id="3.90.226.10:FF:000010">
    <property type="entry name" value="acetyl-CoA carboxylase isoform X2"/>
    <property type="match status" value="1"/>
</dbReference>
<dbReference type="InterPro" id="IPR011761">
    <property type="entry name" value="ATP-grasp"/>
</dbReference>
<dbReference type="InterPro" id="IPR049074">
    <property type="entry name" value="ACCA_BT"/>
</dbReference>
<keyword evidence="3" id="KW-0444">Lipid biosynthesis</keyword>
<accession>A0A835YMY6</accession>
<dbReference type="InterPro" id="IPR011762">
    <property type="entry name" value="COA_CT_N"/>
</dbReference>
<dbReference type="SMART" id="SM00878">
    <property type="entry name" value="Biotin_carb_C"/>
    <property type="match status" value="1"/>
</dbReference>
<comment type="catalytic activity">
    <reaction evidence="13">
        <text>N(6)-biotinyl-L-lysyl-[protein] + hydrogencarbonate + ATP = N(6)-carboxybiotinyl-L-lysyl-[protein] + ADP + phosphate + H(+)</text>
        <dbReference type="Rhea" id="RHEA:13501"/>
        <dbReference type="Rhea" id="RHEA-COMP:10505"/>
        <dbReference type="Rhea" id="RHEA-COMP:10506"/>
        <dbReference type="ChEBI" id="CHEBI:15378"/>
        <dbReference type="ChEBI" id="CHEBI:17544"/>
        <dbReference type="ChEBI" id="CHEBI:30616"/>
        <dbReference type="ChEBI" id="CHEBI:43474"/>
        <dbReference type="ChEBI" id="CHEBI:83144"/>
        <dbReference type="ChEBI" id="CHEBI:83145"/>
        <dbReference type="ChEBI" id="CHEBI:456216"/>
        <dbReference type="EC" id="6.3.4.14"/>
    </reaction>
</comment>
<evidence type="ECO:0000256" key="13">
    <source>
        <dbReference type="ARBA" id="ARBA00048600"/>
    </source>
</evidence>
<keyword evidence="11" id="KW-0511">Multifunctional enzyme</keyword>
<evidence type="ECO:0000256" key="9">
    <source>
        <dbReference type="ARBA" id="ARBA00023160"/>
    </source>
</evidence>
<feature type="region of interest" description="Disordered" evidence="15">
    <location>
        <begin position="714"/>
        <end position="733"/>
    </location>
</feature>
<dbReference type="InterPro" id="IPR005481">
    <property type="entry name" value="BC-like_N"/>
</dbReference>
<dbReference type="Pfam" id="PF01039">
    <property type="entry name" value="Carboxyl_trans"/>
    <property type="match status" value="1"/>
</dbReference>
<evidence type="ECO:0000256" key="10">
    <source>
        <dbReference type="ARBA" id="ARBA00023267"/>
    </source>
</evidence>
<dbReference type="FunFam" id="3.30.1490.20:FF:000003">
    <property type="entry name" value="acetyl-CoA carboxylase isoform X1"/>
    <property type="match status" value="1"/>
</dbReference>
<dbReference type="Gene3D" id="3.40.50.20">
    <property type="match status" value="1"/>
</dbReference>
<dbReference type="EMBL" id="JAFCMP010000522">
    <property type="protein sequence ID" value="KAG5177771.1"/>
    <property type="molecule type" value="Genomic_DNA"/>
</dbReference>
<dbReference type="PROSITE" id="PS00867">
    <property type="entry name" value="CPSASE_2"/>
    <property type="match status" value="1"/>
</dbReference>
<sequence>MRRWAFETFSNERSVQFVVMATPEDMRANAEYIRMADEIVDVPGGSNNNNYANVMLIVEIAERWNVDAVWAGWGHASENPRLPNTLAKTARNIVFIGPPGGPMNALGDKIGSTIIAQSAGVPCIGWNGDGLLTNYKEAGIPPEVYSKANVTSTEQAQDVCERLGFPVMIKASEGGGGKGIRKVLEAGAVAAAFRQVASEVPGSPIFVMKLAPRSRHLEVQLLADVYGQAIALNGRDCSVQRRHQKIIEEGPPVVAPADIWRSMEQAAISLAKEVGYSNAGTVEYLYTEEDNKFYFLELNPRLQVEHPVTEMITRVNLPAAQLQVAMGIPLHMIPDIRTLYGCERLGTSAIDFDNTERLPPSAHCIAVRITAENPDQGFQPTSGTIEELNFRSTPDVWGYFSVDSSGLVHEFADSQFGHLFAGGQDRESARKSMIIALKELSIRGNIRTTVEYIADLMSSEDYVGNRIDTAWLDARILKGSGGIGENATEGEVKRAALEAKLSVTVGAVITAHQHMSAQMEEFCSQLSKGLLPPKELMATSMGLELIHEGIKYVLRCSQSGPQLFTVECGGSYAQAECRGLADGGYLVIVAGKSHVVYANSEAAGLRLNINGITTIFTKEYDPTCLDAEVAGKLARCLVPEGTHLNAGDAYAEIEVMKMFMPVVVKEPGVIHWCLSEGAAIKPGDKMATLELDDPSSVTKAELFDGTLVATAVDGTKPPLTPTGGGGGDSNSGDRPHLVLRGALAKLEMVLWGYEVPSDQYATALKELKEAICDPLLPLHEFEEALSVLSGRIDGRLASDLNAVADSYRAACAADAAGTPEFPVAVTLRLLDTHAATLSDKDRAAFTTLTEALRNVASQYERGVAGRTVHALVTLVRQYLAVERGFTGTDAERSVASLRRTHAGKGELPLIYDMYRSHLAIGTKNALLTTLLEDINLACRHAARANADDLQQEAHATATATAVDAALAKEMGAFMPVLTEISNLTDERYSSVAARARALLIQQRTPSVTQRRSALLKAIAAAAAASDEASRIGAMSSFVEDNVQMRDLVLPLLHDASARDVGASAMEIYVRQTYRTFNVNALSSGASGPVFWSKWTFSPKHSEALPPGVTSTTSFVDLASLARTISGNKLKEETSVSTDDSASSASARCYMCGSIATDALPTAFGQHEERHGSFAAVADIPQLCDNMSAILAALKGGPSSTSTERVNVLHIAVLSTFAAEEEADATVARLAAALDGHVDALQQACVRRVTFLVGSQVTTLQLKQGTFTEDPLQRNIEPSNAHSLDLNRLSNFAIRLASSAQATGGDVHLYAGVPPGGLPVRYFARIASQGSEYLSGGGKRYHVEKLFVEALSAIDLALAQADQAAALSQGRRPPPPANNHIFINSLTPDPDVQPGVVAEHMRQLMERFGDKIARLGVTHFEMKIICKLSGDAPPVPVRLVATNPTGFVVCVDTYVEAREDGQGQGVVFRGVGGAKGREWEGASVNKPYPVTRPLEARRAAAALRSDTLFCYDFLQLFENAVQAAWREFIAERPQARIVPPSSVLHAMELVVTRRPGAPTPAHNNSRANGKAAPAWHASELEHLMMEEVKRPAGQNDVGMVAWLVTLRTPEYPEGRQLVLIANDITHEAGSFGTREDAVFLLASRYARAKGVPRVYLAANSGARIGLAEGVKQRFRVAWQDDADPALGYRYLYLSDEDYAALSKRNAVHCKRMPDEQTGEERWRLLEIIGDEPDLGVENLRGSGAIAGETSAAYNDVFTLTLVVGRSVGIGAYLVRLGQRTIQNVTAAPILLTGYQALNTLMGREVYASNDQLGGGQSVMYPNGVAHLLAETHLESVRLALRWLSYVPAIKGSYLPVLDITGVDVVERTIDFKPSKGAPYDPRHLIAGHQNELDGSWISGFFDRGTFSETLAGWAETVVCGRARLGGIPVGVIITESRTREKKCPADPADLTSQEKLVQQAGCVWFPDSASKTAQAIRDLNCEGLPLIIFANWRGFSGGQRDMFDEVLKFGAQIVDGLVAYKQPVFVYIPPFAELRGGAWVVVDSTINPDVMEMYAADDSRGGVLEANGAASIKFRQKDIIAAAHRLDPALQQIDHQLQSDASLSTEARAALTADARTREQRLMGVYQQLAVQFADLHDTPGRMAATGAVRKVVPWAEARSFFYWRLRRRLAEFDLCRQLQQASKGKSPAEGIDQARALLKGWFASMVNSTGQQQWEDDKTVLAWMASEAPAIRERVAQVQYQAVTAETEAMLGTSPEAVLTGLLKAMQNFDASTKRALLDRLSSAI</sequence>
<dbReference type="InterPro" id="IPR049076">
    <property type="entry name" value="ACCA"/>
</dbReference>
<keyword evidence="20" id="KW-0808">Transferase</keyword>
<keyword evidence="5 14" id="KW-0547">Nucleotide-binding</keyword>
<evidence type="ECO:0000256" key="4">
    <source>
        <dbReference type="ARBA" id="ARBA00022598"/>
    </source>
</evidence>
<dbReference type="Pfam" id="PF02786">
    <property type="entry name" value="CPSase_L_D2"/>
    <property type="match status" value="1"/>
</dbReference>
<evidence type="ECO:0000256" key="3">
    <source>
        <dbReference type="ARBA" id="ARBA00022516"/>
    </source>
</evidence>
<comment type="cofactor">
    <cofactor evidence="1">
        <name>biotin</name>
        <dbReference type="ChEBI" id="CHEBI:57586"/>
    </cofactor>
</comment>
<dbReference type="InterPro" id="IPR001882">
    <property type="entry name" value="Biotin_BS"/>
</dbReference>
<evidence type="ECO:0000313" key="20">
    <source>
        <dbReference type="EMBL" id="KAG5177771.1"/>
    </source>
</evidence>